<reference evidence="2" key="1">
    <citation type="submission" date="2023-10" db="EMBL/GenBank/DDBJ databases">
        <authorList>
            <person name="Guldener U."/>
        </authorList>
    </citation>
    <scope>NUCLEOTIDE SEQUENCE</scope>
    <source>
        <strain evidence="2">Mp4</strain>
    </source>
</reference>
<comment type="caution">
    <text evidence="2">The sequence shown here is derived from an EMBL/GenBank/DDBJ whole genome shotgun (WGS) entry which is preliminary data.</text>
</comment>
<name>A0AAJ5C4T9_9BASI</name>
<sequence>MPQAQAKPQIAWSRADKPVNHADATVRPAIHVAESGSINDSHGVHQEARHRRTSRQTSMWLGHATFLKSKQNIETQNPFA</sequence>
<proteinExistence type="predicted"/>
<dbReference type="AlphaFoldDB" id="A0AAJ5C4T9"/>
<evidence type="ECO:0000256" key="1">
    <source>
        <dbReference type="SAM" id="MobiDB-lite"/>
    </source>
</evidence>
<dbReference type="EMBL" id="OAPG01000005">
    <property type="protein sequence ID" value="SNX84015.1"/>
    <property type="molecule type" value="Genomic_DNA"/>
</dbReference>
<accession>A0AAJ5C4T9</accession>
<gene>
    <name evidence="2" type="ORF">MEPE_02723</name>
</gene>
<feature type="region of interest" description="Disordered" evidence="1">
    <location>
        <begin position="34"/>
        <end position="56"/>
    </location>
</feature>
<dbReference type="Proteomes" id="UP001294444">
    <property type="component" value="Unassembled WGS sequence"/>
</dbReference>
<evidence type="ECO:0000313" key="3">
    <source>
        <dbReference type="Proteomes" id="UP001294444"/>
    </source>
</evidence>
<protein>
    <submittedName>
        <fullName evidence="2">Uncharacterized protein</fullName>
    </submittedName>
</protein>
<keyword evidence="3" id="KW-1185">Reference proteome</keyword>
<evidence type="ECO:0000313" key="2">
    <source>
        <dbReference type="EMBL" id="SNX84015.1"/>
    </source>
</evidence>
<organism evidence="2 3">
    <name type="scientific">Melanopsichium pennsylvanicum</name>
    <dbReference type="NCBI Taxonomy" id="63383"/>
    <lineage>
        <taxon>Eukaryota</taxon>
        <taxon>Fungi</taxon>
        <taxon>Dikarya</taxon>
        <taxon>Basidiomycota</taxon>
        <taxon>Ustilaginomycotina</taxon>
        <taxon>Ustilaginomycetes</taxon>
        <taxon>Ustilaginales</taxon>
        <taxon>Ustilaginaceae</taxon>
        <taxon>Melanopsichium</taxon>
    </lineage>
</organism>